<dbReference type="InterPro" id="IPR047589">
    <property type="entry name" value="DUF11_rpt"/>
</dbReference>
<dbReference type="RefSeq" id="WP_101808317.1">
    <property type="nucleotide sequence ID" value="NZ_NFEZ01000004.1"/>
</dbReference>
<evidence type="ECO:0000256" key="1">
    <source>
        <dbReference type="ARBA" id="ARBA00004251"/>
    </source>
</evidence>
<feature type="region of interest" description="Disordered" evidence="16">
    <location>
        <begin position="70"/>
        <end position="112"/>
    </location>
</feature>
<evidence type="ECO:0000256" key="3">
    <source>
        <dbReference type="ARBA" id="ARBA00022475"/>
    </source>
</evidence>
<dbReference type="PANTHER" id="PTHR34819">
    <property type="entry name" value="LARGE CYSTEINE-RICH PERIPLASMIC PROTEIN OMCB"/>
    <property type="match status" value="1"/>
</dbReference>
<keyword evidence="4" id="KW-0808">Transferase</keyword>
<dbReference type="Pfam" id="PF24346">
    <property type="entry name" value="DUF7507"/>
    <property type="match status" value="4"/>
</dbReference>
<dbReference type="InterPro" id="IPR055354">
    <property type="entry name" value="DUF7507"/>
</dbReference>
<dbReference type="PANTHER" id="PTHR34819:SF3">
    <property type="entry name" value="CELL SURFACE PROTEIN"/>
    <property type="match status" value="1"/>
</dbReference>
<gene>
    <name evidence="19" type="ORF">B8V81_2105</name>
</gene>
<evidence type="ECO:0000256" key="6">
    <source>
        <dbReference type="ARBA" id="ARBA00022729"/>
    </source>
</evidence>
<comment type="subcellular location">
    <subcellularLocation>
        <location evidence="1">Cell membrane</location>
        <topology evidence="1">Single-pass type I membrane protein</topology>
    </subcellularLocation>
</comment>
<feature type="domain" description="DUF7507" evidence="18">
    <location>
        <begin position="461"/>
        <end position="546"/>
    </location>
</feature>
<dbReference type="NCBIfam" id="TIGR01451">
    <property type="entry name" value="B_ant_repeat"/>
    <property type="match status" value="6"/>
</dbReference>
<evidence type="ECO:0000256" key="16">
    <source>
        <dbReference type="SAM" id="MobiDB-lite"/>
    </source>
</evidence>
<evidence type="ECO:0000256" key="9">
    <source>
        <dbReference type="ARBA" id="ARBA00022840"/>
    </source>
</evidence>
<reference evidence="19 20" key="1">
    <citation type="submission" date="2017-05" db="EMBL/GenBank/DDBJ databases">
        <title>Functional genome analysis of Paenibacillus pasadenensis strain R16: insights on endophytic life style and antifungal activity.</title>
        <authorList>
            <person name="Passera A."/>
            <person name="Marcolungo L."/>
            <person name="Casati P."/>
            <person name="Brasca M."/>
            <person name="Quaglino F."/>
            <person name="Delledonne M."/>
        </authorList>
    </citation>
    <scope>NUCLEOTIDE SEQUENCE [LARGE SCALE GENOMIC DNA]</scope>
    <source>
        <strain evidence="19 20">R16</strain>
    </source>
</reference>
<evidence type="ECO:0000256" key="10">
    <source>
        <dbReference type="ARBA" id="ARBA00022989"/>
    </source>
</evidence>
<comment type="caution">
    <text evidence="19">The sequence shown here is derived from an EMBL/GenBank/DDBJ whole genome shotgun (WGS) entry which is preliminary data.</text>
</comment>
<evidence type="ECO:0000256" key="14">
    <source>
        <dbReference type="ARBA" id="ARBA00023170"/>
    </source>
</evidence>
<keyword evidence="15" id="KW-0325">Glycoprotein</keyword>
<dbReference type="AlphaFoldDB" id="A0A2N5N015"/>
<sequence length="1081" mass="108832">MTAIGEQFVFDFTGAQQTWNVPGDVGVIRIECWGAQGGTATTQGIGGNGGYAAGTFRVTPGEPLVVAAGGKGEDGRLNGPATAGGFNGGGNGGPGFDNSASGGGGGGASDMRRGGSALANRILIGAGGGGGVGNVTSMTRGFPGGAGGGLQGAAGTGDDTVAPGKGGTQTAGGAGGVGGSNSGTPGVLGQGGSGTGNRYEGGGGGGGGLYGGGGSGAGNGNDGSAGGGSSFLGAAYDAETTAGVQAGDGRVVITALGLLTFDVVKTGDRNEASPGDTVQFSIVVTNTGNYPITNIAVNDPLIGISTTLPQLDPGQSEAVAGTYTIPAQAPPGVLTNTATVQPQDLAPKTASYDVLVSEAPSLLFTKSVDRAQASPGDTVIFTIRARNLGNVDFVNLTLTDPLLGLEQRINRIVAGEEFVLNWPYVIPPLTPPGFLTNLARIQGDNLSPQLVGVSLTVLAAAQLSAVKTTTPNVARPGQTLTYVVTVTNFGNVELTNVRVVDSQTLLDETIPVLRPGEAREVSNTYFVPLNTPPGVYMNTAFVTSDQTPSPLPAESSAEVIAVRAIGLVKSVSPAAAAPGQPVVFRIQVGNLGNVPLGPVRLVDRLTGLDETIPSLAVDEIVEAEAPYVIPVGTPIGSRVLNLAEATAAGADPAEASTLVDIVAAGLAIAKSGNRTVAAPGDVIAYTLTVVNTTSLTQTNVLLSDPAASFAETVPSLAPGASVIRTVGITVPAGAVNGSVIDNVLTVSSDQTPAQLAAYQTVVQTDPPQQTTLAIRKLSDRLVAGPGEPILFTAEVTNTGPSPATSIVVADSLAGYSQAIPALAPGQTAVTSFIYTVPPGTRQGTVLVNTVTATAPEVPAQLQPVTDSLSVLVALPDFLLELTSRAAPNPVPYRGSTLIEITVRNISSQTLTGVRVLESLTEFAAVIPVLPPGDSRTFTVPFTPPARTRGGTVFDSFATAFSNETALRQVLVPIVAAIRNDALLTESVSPQVAAPGGTVVFTVRIANTGNVPFVNGVLQLPLFGLRLTTESFEIGADQTLRLPYRIPDDAPEGLIVSEAIASSDNGPTLRATAAVRVVHEEE</sequence>
<evidence type="ECO:0000256" key="11">
    <source>
        <dbReference type="ARBA" id="ARBA00023136"/>
    </source>
</evidence>
<evidence type="ECO:0000256" key="8">
    <source>
        <dbReference type="ARBA" id="ARBA00022777"/>
    </source>
</evidence>
<dbReference type="GO" id="GO:0005524">
    <property type="term" value="F:ATP binding"/>
    <property type="evidence" value="ECO:0007669"/>
    <property type="project" value="UniProtKB-KW"/>
</dbReference>
<feature type="compositionally biased region" description="Gly residues" evidence="16">
    <location>
        <begin position="164"/>
        <end position="200"/>
    </location>
</feature>
<keyword evidence="13" id="KW-1015">Disulfide bond</keyword>
<feature type="compositionally biased region" description="Gly residues" evidence="16">
    <location>
        <begin position="85"/>
        <end position="108"/>
    </location>
</feature>
<evidence type="ECO:0000256" key="13">
    <source>
        <dbReference type="ARBA" id="ARBA00023157"/>
    </source>
</evidence>
<evidence type="ECO:0000313" key="19">
    <source>
        <dbReference type="EMBL" id="PLT43674.1"/>
    </source>
</evidence>
<evidence type="ECO:0000256" key="5">
    <source>
        <dbReference type="ARBA" id="ARBA00022692"/>
    </source>
</evidence>
<keyword evidence="5" id="KW-0812">Transmembrane</keyword>
<keyword evidence="3" id="KW-1003">Cell membrane</keyword>
<accession>A0A2N5N015</accession>
<feature type="domain" description="ALK/LTK-like glycine-rich" evidence="17">
    <location>
        <begin position="26"/>
        <end position="256"/>
    </location>
</feature>
<evidence type="ECO:0000259" key="18">
    <source>
        <dbReference type="Pfam" id="PF24346"/>
    </source>
</evidence>
<evidence type="ECO:0000313" key="20">
    <source>
        <dbReference type="Proteomes" id="UP000234789"/>
    </source>
</evidence>
<keyword evidence="9" id="KW-0067">ATP-binding</keyword>
<dbReference type="GO" id="GO:0004714">
    <property type="term" value="F:transmembrane receptor protein tyrosine kinase activity"/>
    <property type="evidence" value="ECO:0007669"/>
    <property type="project" value="UniProtKB-EC"/>
</dbReference>
<evidence type="ECO:0000256" key="15">
    <source>
        <dbReference type="ARBA" id="ARBA00023180"/>
    </source>
</evidence>
<keyword evidence="12" id="KW-0829">Tyrosine-protein kinase</keyword>
<keyword evidence="10" id="KW-1133">Transmembrane helix</keyword>
<dbReference type="InterPro" id="IPR013783">
    <property type="entry name" value="Ig-like_fold"/>
</dbReference>
<keyword evidence="7" id="KW-0547">Nucleotide-binding</keyword>
<keyword evidence="6" id="KW-0732">Signal</keyword>
<dbReference type="EC" id="2.7.10.1" evidence="2"/>
<keyword evidence="11" id="KW-0472">Membrane</keyword>
<dbReference type="Pfam" id="PF12810">
    <property type="entry name" value="ALK_LTK_GRD"/>
    <property type="match status" value="1"/>
</dbReference>
<evidence type="ECO:0000259" key="17">
    <source>
        <dbReference type="Pfam" id="PF12810"/>
    </source>
</evidence>
<feature type="region of interest" description="Disordered" evidence="16">
    <location>
        <begin position="146"/>
        <end position="200"/>
    </location>
</feature>
<feature type="compositionally biased region" description="Gly residues" evidence="16">
    <location>
        <begin position="146"/>
        <end position="155"/>
    </location>
</feature>
<keyword evidence="14" id="KW-0675">Receptor</keyword>
<dbReference type="Gene3D" id="2.60.40.10">
    <property type="entry name" value="Immunoglobulins"/>
    <property type="match status" value="3"/>
</dbReference>
<evidence type="ECO:0000256" key="4">
    <source>
        <dbReference type="ARBA" id="ARBA00022679"/>
    </source>
</evidence>
<feature type="domain" description="DUF7507" evidence="18">
    <location>
        <begin position="564"/>
        <end position="648"/>
    </location>
</feature>
<dbReference type="GO" id="GO:0005886">
    <property type="term" value="C:plasma membrane"/>
    <property type="evidence" value="ECO:0007669"/>
    <property type="project" value="UniProtKB-SubCell"/>
</dbReference>
<name>A0A2N5N015_9BACL</name>
<feature type="domain" description="DUF7507" evidence="18">
    <location>
        <begin position="262"/>
        <end position="344"/>
    </location>
</feature>
<evidence type="ECO:0000256" key="7">
    <source>
        <dbReference type="ARBA" id="ARBA00022741"/>
    </source>
</evidence>
<keyword evidence="20" id="KW-1185">Reference proteome</keyword>
<evidence type="ECO:0000256" key="12">
    <source>
        <dbReference type="ARBA" id="ARBA00023137"/>
    </source>
</evidence>
<dbReference type="InterPro" id="IPR055163">
    <property type="entry name" value="ALK/LTK-like_GRD"/>
</dbReference>
<feature type="domain" description="DUF7507" evidence="18">
    <location>
        <begin position="665"/>
        <end position="751"/>
    </location>
</feature>
<proteinExistence type="predicted"/>
<evidence type="ECO:0000256" key="2">
    <source>
        <dbReference type="ARBA" id="ARBA00011902"/>
    </source>
</evidence>
<keyword evidence="8" id="KW-0418">Kinase</keyword>
<organism evidence="19 20">
    <name type="scientific">Paenibacillus pasadenensis</name>
    <dbReference type="NCBI Taxonomy" id="217090"/>
    <lineage>
        <taxon>Bacteria</taxon>
        <taxon>Bacillati</taxon>
        <taxon>Bacillota</taxon>
        <taxon>Bacilli</taxon>
        <taxon>Bacillales</taxon>
        <taxon>Paenibacillaceae</taxon>
        <taxon>Paenibacillus</taxon>
    </lineage>
</organism>
<dbReference type="Proteomes" id="UP000234789">
    <property type="component" value="Unassembled WGS sequence"/>
</dbReference>
<dbReference type="EMBL" id="NFEZ01000004">
    <property type="protein sequence ID" value="PLT43674.1"/>
    <property type="molecule type" value="Genomic_DNA"/>
</dbReference>
<protein>
    <recommendedName>
        <fullName evidence="2">receptor protein-tyrosine kinase</fullName>
        <ecNumber evidence="2">2.7.10.1</ecNumber>
    </recommendedName>
</protein>
<dbReference type="InterPro" id="IPR051172">
    <property type="entry name" value="Chlamydia_OmcB"/>
</dbReference>